<dbReference type="Pfam" id="PF00830">
    <property type="entry name" value="Ribosomal_L28"/>
    <property type="match status" value="1"/>
</dbReference>
<dbReference type="GO" id="GO:0003735">
    <property type="term" value="F:structural constituent of ribosome"/>
    <property type="evidence" value="ECO:0007669"/>
    <property type="project" value="InterPro"/>
</dbReference>
<dbReference type="InterPro" id="IPR001383">
    <property type="entry name" value="Ribosomal_bL28_bact-type"/>
</dbReference>
<sequence>MSVCDLTGKKAAFGNMVSHSQRKTRRKFMANMQSKTFVSSALQSKIRLSVSSSAIKTIDKSGGLDEYLLKASNDVLSPKAKTLKSKIKDKMAAL</sequence>
<evidence type="ECO:0000313" key="7">
    <source>
        <dbReference type="Proteomes" id="UP000241762"/>
    </source>
</evidence>
<dbReference type="NCBIfam" id="TIGR00009">
    <property type="entry name" value="L28"/>
    <property type="match status" value="1"/>
</dbReference>
<dbReference type="KEGG" id="ptc:phytr_3170"/>
<dbReference type="RefSeq" id="WP_106874139.1">
    <property type="nucleotide sequence ID" value="NZ_CP027845.1"/>
</dbReference>
<dbReference type="AlphaFoldDB" id="A0A2P1P7N1"/>
<name>A0A2P1P7N1_9RICK</name>
<dbReference type="HAMAP" id="MF_00373">
    <property type="entry name" value="Ribosomal_bL28"/>
    <property type="match status" value="1"/>
</dbReference>
<evidence type="ECO:0000256" key="4">
    <source>
        <dbReference type="ARBA" id="ARBA00035174"/>
    </source>
</evidence>
<dbReference type="OrthoDB" id="9805609at2"/>
<keyword evidence="7" id="KW-1185">Reference proteome</keyword>
<evidence type="ECO:0000313" key="6">
    <source>
        <dbReference type="EMBL" id="AVP87271.1"/>
    </source>
</evidence>
<proteinExistence type="inferred from homology"/>
<evidence type="ECO:0000256" key="5">
    <source>
        <dbReference type="HAMAP-Rule" id="MF_00373"/>
    </source>
</evidence>
<dbReference type="PANTHER" id="PTHR13528">
    <property type="entry name" value="39S RIBOSOMAL PROTEIN L28, MITOCHONDRIAL"/>
    <property type="match status" value="1"/>
</dbReference>
<keyword evidence="3 5" id="KW-0687">Ribonucleoprotein</keyword>
<dbReference type="InterPro" id="IPR026569">
    <property type="entry name" value="Ribosomal_bL28"/>
</dbReference>
<comment type="similarity">
    <text evidence="1 5">Belongs to the bacterial ribosomal protein bL28 family.</text>
</comment>
<dbReference type="InterPro" id="IPR034704">
    <property type="entry name" value="Ribosomal_bL28/bL31-like_sf"/>
</dbReference>
<dbReference type="FunFam" id="2.30.170.40:FF:000003">
    <property type="entry name" value="54S ribosomal protein L24"/>
    <property type="match status" value="1"/>
</dbReference>
<dbReference type="GO" id="GO:0022625">
    <property type="term" value="C:cytosolic large ribosomal subunit"/>
    <property type="evidence" value="ECO:0007669"/>
    <property type="project" value="TreeGrafter"/>
</dbReference>
<reference evidence="6 7" key="1">
    <citation type="submission" date="2018-03" db="EMBL/GenBank/DDBJ databases">
        <title>A gene transfer event suggests a long-term partnership between eustigmatophyte algae and a novel lineage of endosymbiotic bacteria.</title>
        <authorList>
            <person name="Yurchenko T."/>
            <person name="Sevcikova T."/>
            <person name="Pribyl P."/>
            <person name="El Karkouri K."/>
            <person name="Klimes V."/>
            <person name="Amaral R."/>
            <person name="Zbrankova V."/>
            <person name="Kim E."/>
            <person name="Raoult D."/>
            <person name="Santos L.M.A."/>
            <person name="Elias M."/>
        </authorList>
    </citation>
    <scope>NUCLEOTIDE SEQUENCE [LARGE SCALE GENOMIC DNA]</scope>
    <source>
        <strain evidence="6">CCALA 838</strain>
    </source>
</reference>
<evidence type="ECO:0000256" key="3">
    <source>
        <dbReference type="ARBA" id="ARBA00023274"/>
    </source>
</evidence>
<dbReference type="GO" id="GO:0006412">
    <property type="term" value="P:translation"/>
    <property type="evidence" value="ECO:0007669"/>
    <property type="project" value="UniProtKB-UniRule"/>
</dbReference>
<organism evidence="6 7">
    <name type="scientific">Candidatus Phycorickettsia trachydisci</name>
    <dbReference type="NCBI Taxonomy" id="2115978"/>
    <lineage>
        <taxon>Bacteria</taxon>
        <taxon>Pseudomonadati</taxon>
        <taxon>Pseudomonadota</taxon>
        <taxon>Alphaproteobacteria</taxon>
        <taxon>Rickettsiales</taxon>
        <taxon>Rickettsiaceae</taxon>
        <taxon>Candidatus Phycorickettsia</taxon>
    </lineage>
</organism>
<dbReference type="SUPFAM" id="SSF143800">
    <property type="entry name" value="L28p-like"/>
    <property type="match status" value="1"/>
</dbReference>
<protein>
    <recommendedName>
        <fullName evidence="4 5">Large ribosomal subunit protein bL28</fullName>
    </recommendedName>
</protein>
<keyword evidence="2 5" id="KW-0689">Ribosomal protein</keyword>
<dbReference type="Proteomes" id="UP000241762">
    <property type="component" value="Chromosome"/>
</dbReference>
<dbReference type="InterPro" id="IPR037147">
    <property type="entry name" value="Ribosomal_bL28_sf"/>
</dbReference>
<evidence type="ECO:0000256" key="2">
    <source>
        <dbReference type="ARBA" id="ARBA00022980"/>
    </source>
</evidence>
<evidence type="ECO:0000256" key="1">
    <source>
        <dbReference type="ARBA" id="ARBA00008760"/>
    </source>
</evidence>
<dbReference type="EMBL" id="CP027845">
    <property type="protein sequence ID" value="AVP87271.1"/>
    <property type="molecule type" value="Genomic_DNA"/>
</dbReference>
<dbReference type="Gene3D" id="2.30.170.40">
    <property type="entry name" value="Ribosomal protein L28/L24"/>
    <property type="match status" value="1"/>
</dbReference>
<gene>
    <name evidence="5" type="primary">rpmB</name>
    <name evidence="6" type="ORF">phytr_3170</name>
</gene>
<dbReference type="PANTHER" id="PTHR13528:SF2">
    <property type="entry name" value="LARGE RIBOSOMAL SUBUNIT PROTEIN BL28M"/>
    <property type="match status" value="1"/>
</dbReference>
<accession>A0A2P1P7N1</accession>